<accession>A0AAE1MBR4</accession>
<protein>
    <submittedName>
        <fullName evidence="1">Uncharacterized protein</fullName>
    </submittedName>
</protein>
<gene>
    <name evidence="1" type="ORF">QN277_005942</name>
</gene>
<evidence type="ECO:0000313" key="2">
    <source>
        <dbReference type="Proteomes" id="UP001293593"/>
    </source>
</evidence>
<name>A0AAE1MBR4_9FABA</name>
<proteinExistence type="predicted"/>
<evidence type="ECO:0000313" key="1">
    <source>
        <dbReference type="EMBL" id="KAK4259630.1"/>
    </source>
</evidence>
<dbReference type="EMBL" id="JAWXYG010000011">
    <property type="protein sequence ID" value="KAK4259630.1"/>
    <property type="molecule type" value="Genomic_DNA"/>
</dbReference>
<comment type="caution">
    <text evidence="1">The sequence shown here is derived from an EMBL/GenBank/DDBJ whole genome shotgun (WGS) entry which is preliminary data.</text>
</comment>
<dbReference type="AlphaFoldDB" id="A0AAE1MBR4"/>
<reference evidence="1" key="1">
    <citation type="submission" date="2023-10" db="EMBL/GenBank/DDBJ databases">
        <title>Chromosome-level genome of the transformable northern wattle, Acacia crassicarpa.</title>
        <authorList>
            <person name="Massaro I."/>
            <person name="Sinha N.R."/>
            <person name="Poethig S."/>
            <person name="Leichty A.R."/>
        </authorList>
    </citation>
    <scope>NUCLEOTIDE SEQUENCE</scope>
    <source>
        <strain evidence="1">Acra3RX</strain>
        <tissue evidence="1">Leaf</tissue>
    </source>
</reference>
<keyword evidence="2" id="KW-1185">Reference proteome</keyword>
<sequence length="82" mass="8924">MILSGTSNVKNIQVQDSSVQGQEPFVDAGKDLKSKKQKLLSGAEAEHDDQAVVLSKASIEDRRESITLIITSTMLCCLKPLH</sequence>
<dbReference type="Proteomes" id="UP001293593">
    <property type="component" value="Unassembled WGS sequence"/>
</dbReference>
<organism evidence="1 2">
    <name type="scientific">Acacia crassicarpa</name>
    <name type="common">northern wattle</name>
    <dbReference type="NCBI Taxonomy" id="499986"/>
    <lineage>
        <taxon>Eukaryota</taxon>
        <taxon>Viridiplantae</taxon>
        <taxon>Streptophyta</taxon>
        <taxon>Embryophyta</taxon>
        <taxon>Tracheophyta</taxon>
        <taxon>Spermatophyta</taxon>
        <taxon>Magnoliopsida</taxon>
        <taxon>eudicotyledons</taxon>
        <taxon>Gunneridae</taxon>
        <taxon>Pentapetalae</taxon>
        <taxon>rosids</taxon>
        <taxon>fabids</taxon>
        <taxon>Fabales</taxon>
        <taxon>Fabaceae</taxon>
        <taxon>Caesalpinioideae</taxon>
        <taxon>mimosoid clade</taxon>
        <taxon>Acacieae</taxon>
        <taxon>Acacia</taxon>
    </lineage>
</organism>